<keyword evidence="2" id="KW-0472">Membrane</keyword>
<feature type="compositionally biased region" description="Low complexity" evidence="1">
    <location>
        <begin position="111"/>
        <end position="125"/>
    </location>
</feature>
<feature type="compositionally biased region" description="Acidic residues" evidence="1">
    <location>
        <begin position="126"/>
        <end position="135"/>
    </location>
</feature>
<dbReference type="AlphaFoldDB" id="A0AAE8MYI0"/>
<evidence type="ECO:0000256" key="1">
    <source>
        <dbReference type="SAM" id="MobiDB-lite"/>
    </source>
</evidence>
<dbReference type="EMBL" id="ONZQ02000005">
    <property type="protein sequence ID" value="SPO01748.1"/>
    <property type="molecule type" value="Genomic_DNA"/>
</dbReference>
<keyword evidence="2" id="KW-0812">Transmembrane</keyword>
<feature type="region of interest" description="Disordered" evidence="1">
    <location>
        <begin position="111"/>
        <end position="176"/>
    </location>
</feature>
<accession>A0AAE8MYI0</accession>
<evidence type="ECO:0000313" key="3">
    <source>
        <dbReference type="EMBL" id="SPO01748.1"/>
    </source>
</evidence>
<evidence type="ECO:0008006" key="5">
    <source>
        <dbReference type="Google" id="ProtNLM"/>
    </source>
</evidence>
<keyword evidence="4" id="KW-1185">Reference proteome</keyword>
<gene>
    <name evidence="3" type="ORF">DNG_04421</name>
</gene>
<name>A0AAE8MYI0_9PEZI</name>
<evidence type="ECO:0000313" key="4">
    <source>
        <dbReference type="Proteomes" id="UP001187682"/>
    </source>
</evidence>
<keyword evidence="2" id="KW-1133">Transmembrane helix</keyword>
<feature type="transmembrane region" description="Helical" evidence="2">
    <location>
        <begin position="62"/>
        <end position="87"/>
    </location>
</feature>
<comment type="caution">
    <text evidence="3">The sequence shown here is derived from an EMBL/GenBank/DDBJ whole genome shotgun (WGS) entry which is preliminary data.</text>
</comment>
<protein>
    <recommendedName>
        <fullName evidence="5">Apple domain-containing protein</fullName>
    </recommendedName>
</protein>
<organism evidence="3 4">
    <name type="scientific">Cephalotrichum gorgonifer</name>
    <dbReference type="NCBI Taxonomy" id="2041049"/>
    <lineage>
        <taxon>Eukaryota</taxon>
        <taxon>Fungi</taxon>
        <taxon>Dikarya</taxon>
        <taxon>Ascomycota</taxon>
        <taxon>Pezizomycotina</taxon>
        <taxon>Sordariomycetes</taxon>
        <taxon>Hypocreomycetidae</taxon>
        <taxon>Microascales</taxon>
        <taxon>Microascaceae</taxon>
        <taxon>Cephalotrichum</taxon>
    </lineage>
</organism>
<dbReference type="Proteomes" id="UP001187682">
    <property type="component" value="Unassembled WGS sequence"/>
</dbReference>
<proteinExistence type="predicted"/>
<evidence type="ECO:0000256" key="2">
    <source>
        <dbReference type="SAM" id="Phobius"/>
    </source>
</evidence>
<reference evidence="3" key="1">
    <citation type="submission" date="2018-03" db="EMBL/GenBank/DDBJ databases">
        <authorList>
            <person name="Guldener U."/>
        </authorList>
    </citation>
    <scope>NUCLEOTIDE SEQUENCE</scope>
</reference>
<feature type="compositionally biased region" description="Low complexity" evidence="1">
    <location>
        <begin position="136"/>
        <end position="162"/>
    </location>
</feature>
<sequence length="283" mass="29713">MDQSPPYRNGTPGSVPDGLESIQYINNYPEVVRVAAAKGDLPYMPYPPPLEKKILGMRVTTFILTLLLVLTVIIAAVAGGVGGSLAVDGAYTRGLQDGALATWTVTSVTTQTQTIAGSSKPTDSSDSTDDSDSTDSSDSTSSSKSTSSSDPTSTSKPTPTSDRIPTPPTDGVVELDCPRINDSTRRVSAAGQTATFRVTCGVNYPFNDITRFPSYSFQDCLIACNAWNVEKMGDLTCNGVIFGADLGPVPAAGGNCWLKTKMGDPDVQENALLANEIAAAERI</sequence>